<evidence type="ECO:0000256" key="2">
    <source>
        <dbReference type="ARBA" id="ARBA00009463"/>
    </source>
</evidence>
<dbReference type="RefSeq" id="WP_072789379.1">
    <property type="nucleotide sequence ID" value="NZ_FQUL01000010.1"/>
</dbReference>
<dbReference type="AlphaFoldDB" id="A0A1M4UGG7"/>
<dbReference type="InterPro" id="IPR006108">
    <property type="entry name" value="3HC_DH_C"/>
</dbReference>
<dbReference type="OrthoDB" id="9771883at2"/>
<dbReference type="Proteomes" id="UP000184295">
    <property type="component" value="Unassembled WGS sequence"/>
</dbReference>
<dbReference type="SUPFAM" id="SSF51735">
    <property type="entry name" value="NAD(P)-binding Rossmann-fold domains"/>
    <property type="match status" value="1"/>
</dbReference>
<feature type="domain" description="3-hydroxyacyl-CoA dehydrogenase C-terminal" evidence="4">
    <location>
        <begin position="429"/>
        <end position="509"/>
    </location>
</feature>
<dbReference type="Gene3D" id="1.10.1040.50">
    <property type="match status" value="1"/>
</dbReference>
<keyword evidence="8" id="KW-1185">Reference proteome</keyword>
<evidence type="ECO:0000259" key="5">
    <source>
        <dbReference type="Pfam" id="PF02737"/>
    </source>
</evidence>
<name>A0A1M4UGG7_9ACTN</name>
<feature type="domain" description="3-hydroxybutyryl-CoA dehydrogenase reduced Rossmann-fold" evidence="6">
    <location>
        <begin position="359"/>
        <end position="428"/>
    </location>
</feature>
<dbReference type="PANTHER" id="PTHR48075">
    <property type="entry name" value="3-HYDROXYACYL-COA DEHYDROGENASE FAMILY PROTEIN"/>
    <property type="match status" value="1"/>
</dbReference>
<dbReference type="InterPro" id="IPR036291">
    <property type="entry name" value="NAD(P)-bd_dom_sf"/>
</dbReference>
<reference evidence="8" key="1">
    <citation type="submission" date="2016-11" db="EMBL/GenBank/DDBJ databases">
        <authorList>
            <person name="Varghese N."/>
            <person name="Submissions S."/>
        </authorList>
    </citation>
    <scope>NUCLEOTIDE SEQUENCE [LARGE SCALE GENOMIC DNA]</scope>
    <source>
        <strain evidence="8">DSM 19514</strain>
    </source>
</reference>
<gene>
    <name evidence="7" type="ORF">SAMN02745225_00968</name>
</gene>
<accession>A0A1M4UGG7</accession>
<evidence type="ECO:0000259" key="4">
    <source>
        <dbReference type="Pfam" id="PF00725"/>
    </source>
</evidence>
<feature type="domain" description="3-hydroxyacyl-CoA dehydrogenase NAD binding" evidence="5">
    <location>
        <begin position="15"/>
        <end position="190"/>
    </location>
</feature>
<evidence type="ECO:0000313" key="7">
    <source>
        <dbReference type="EMBL" id="SHE55882.1"/>
    </source>
</evidence>
<organism evidence="7 8">
    <name type="scientific">Ferrithrix thermotolerans DSM 19514</name>
    <dbReference type="NCBI Taxonomy" id="1121881"/>
    <lineage>
        <taxon>Bacteria</taxon>
        <taxon>Bacillati</taxon>
        <taxon>Actinomycetota</taxon>
        <taxon>Acidimicrobiia</taxon>
        <taxon>Acidimicrobiales</taxon>
        <taxon>Acidimicrobiaceae</taxon>
        <taxon>Ferrithrix</taxon>
    </lineage>
</organism>
<comment type="pathway">
    <text evidence="1">Lipid metabolism; butanoate metabolism.</text>
</comment>
<dbReference type="InterPro" id="IPR041040">
    <property type="entry name" value="3HCDH_RFF"/>
</dbReference>
<dbReference type="Pfam" id="PF02737">
    <property type="entry name" value="3HCDH_N"/>
    <property type="match status" value="1"/>
</dbReference>
<evidence type="ECO:0000259" key="6">
    <source>
        <dbReference type="Pfam" id="PF18321"/>
    </source>
</evidence>
<evidence type="ECO:0000313" key="8">
    <source>
        <dbReference type="Proteomes" id="UP000184295"/>
    </source>
</evidence>
<dbReference type="FunFam" id="3.40.50.720:FF:000009">
    <property type="entry name" value="Fatty oxidation complex, alpha subunit"/>
    <property type="match status" value="1"/>
</dbReference>
<dbReference type="STRING" id="1121881.SAMN02745225_00968"/>
<dbReference type="GO" id="GO:0008691">
    <property type="term" value="F:3-hydroxybutyryl-CoA dehydrogenase activity"/>
    <property type="evidence" value="ECO:0007669"/>
    <property type="project" value="TreeGrafter"/>
</dbReference>
<keyword evidence="3" id="KW-0560">Oxidoreductase</keyword>
<dbReference type="EMBL" id="FQUL01000010">
    <property type="protein sequence ID" value="SHE55882.1"/>
    <property type="molecule type" value="Genomic_DNA"/>
</dbReference>
<sequence>MINTEQMGPSRYQMVAVLGAGTMGRGIALVAAMSGYRVALFDTDASQLLNAKATAVRYLESEAAKGRIDSERQDKILKSIKLSEDLNDIKDCSLVIEAIAEDQAAKSELYKKVEEVVSQSAIIATNTSSISVTRLGRSLQKPERFLGLHFFNPAPKMKLVEVVRSLLTSNKVLEDAINFVLSCSKTPVVAPSSPGFIVNRLARPIYLESLLALELGISKIEVLDELAKESALFPMGPFALMDLIGLDVNLAVTKSVFEQTYFDERYRPSLLQEEMVNACLFGRKSGSGFYGYGGDEPQNAVPLEAIEPTKSWSVQRSQSSLIDPLIERVLTSNDTVKLQQNPPRTSKTSFGTFFNETLVSVSDGRSAAEISMETNVPGVVVVDLAFDYGTSRSLGVSTSPGLDRQTLGEIAYLLQASGVRLHLLKDLPGLYITRLVVSLVNEFSEFVLHRGSDPETASTAYRLGLNQSVSALEWLDVVGPRYFIEVSERLYLRYGNSRYRPSQHLRALLLRESSVRSSVGPTDRSVTGEIS</sequence>
<proteinExistence type="inferred from homology"/>
<dbReference type="PANTHER" id="PTHR48075:SF5">
    <property type="entry name" value="3-HYDROXYBUTYRYL-COA DEHYDROGENASE"/>
    <property type="match status" value="1"/>
</dbReference>
<comment type="similarity">
    <text evidence="2">Belongs to the 3-hydroxyacyl-CoA dehydrogenase family.</text>
</comment>
<protein>
    <submittedName>
        <fullName evidence="7">3-hydroxybutyryl-CoA dehydrogenase</fullName>
    </submittedName>
</protein>
<dbReference type="Gene3D" id="3.40.50.720">
    <property type="entry name" value="NAD(P)-binding Rossmann-like Domain"/>
    <property type="match status" value="1"/>
</dbReference>
<dbReference type="GO" id="GO:0070403">
    <property type="term" value="F:NAD+ binding"/>
    <property type="evidence" value="ECO:0007669"/>
    <property type="project" value="InterPro"/>
</dbReference>
<dbReference type="InterPro" id="IPR006176">
    <property type="entry name" value="3-OHacyl-CoA_DH_NAD-bd"/>
</dbReference>
<dbReference type="Pfam" id="PF18321">
    <property type="entry name" value="3HCDH_RFF"/>
    <property type="match status" value="1"/>
</dbReference>
<evidence type="ECO:0000256" key="3">
    <source>
        <dbReference type="ARBA" id="ARBA00023002"/>
    </source>
</evidence>
<dbReference type="Pfam" id="PF00725">
    <property type="entry name" value="3HCDH"/>
    <property type="match status" value="2"/>
</dbReference>
<dbReference type="GO" id="GO:0006635">
    <property type="term" value="P:fatty acid beta-oxidation"/>
    <property type="evidence" value="ECO:0007669"/>
    <property type="project" value="TreeGrafter"/>
</dbReference>
<feature type="domain" description="3-hydroxyacyl-CoA dehydrogenase C-terminal" evidence="4">
    <location>
        <begin position="195"/>
        <end position="292"/>
    </location>
</feature>
<dbReference type="InterPro" id="IPR008927">
    <property type="entry name" value="6-PGluconate_DH-like_C_sf"/>
</dbReference>
<evidence type="ECO:0000256" key="1">
    <source>
        <dbReference type="ARBA" id="ARBA00005086"/>
    </source>
</evidence>
<dbReference type="SUPFAM" id="SSF48179">
    <property type="entry name" value="6-phosphogluconate dehydrogenase C-terminal domain-like"/>
    <property type="match status" value="2"/>
</dbReference>